<feature type="coiled-coil region" evidence="1">
    <location>
        <begin position="39"/>
        <end position="66"/>
    </location>
</feature>
<proteinExistence type="predicted"/>
<evidence type="ECO:0000256" key="1">
    <source>
        <dbReference type="SAM" id="Coils"/>
    </source>
</evidence>
<protein>
    <submittedName>
        <fullName evidence="2">Uncharacterized protein</fullName>
    </submittedName>
</protein>
<keyword evidence="1" id="KW-0175">Coiled coil</keyword>
<keyword evidence="3" id="KW-1185">Reference proteome</keyword>
<dbReference type="AlphaFoldDB" id="A0A8K0HL62"/>
<sequence length="92" mass="10514">MPCYTLSSYFLSTSLLLFLSEKEKHCGLGLGPKPIGKRHRLLEQQKKEVEGRAKAAGERNEELMARQVLNMLCYWVKDPNSEAFKLHPPDNP</sequence>
<gene>
    <name evidence="2" type="ORF">FNV43_RR04085</name>
</gene>
<reference evidence="2" key="1">
    <citation type="submission" date="2020-03" db="EMBL/GenBank/DDBJ databases">
        <title>A high-quality chromosome-level genome assembly of a woody plant with both climbing and erect habits, Rhamnella rubrinervis.</title>
        <authorList>
            <person name="Lu Z."/>
            <person name="Yang Y."/>
            <person name="Zhu X."/>
            <person name="Sun Y."/>
        </authorList>
    </citation>
    <scope>NUCLEOTIDE SEQUENCE</scope>
    <source>
        <strain evidence="2">BYM</strain>
        <tissue evidence="2">Leaf</tissue>
    </source>
</reference>
<accession>A0A8K0HL62</accession>
<organism evidence="2 3">
    <name type="scientific">Rhamnella rubrinervis</name>
    <dbReference type="NCBI Taxonomy" id="2594499"/>
    <lineage>
        <taxon>Eukaryota</taxon>
        <taxon>Viridiplantae</taxon>
        <taxon>Streptophyta</taxon>
        <taxon>Embryophyta</taxon>
        <taxon>Tracheophyta</taxon>
        <taxon>Spermatophyta</taxon>
        <taxon>Magnoliopsida</taxon>
        <taxon>eudicotyledons</taxon>
        <taxon>Gunneridae</taxon>
        <taxon>Pentapetalae</taxon>
        <taxon>rosids</taxon>
        <taxon>fabids</taxon>
        <taxon>Rosales</taxon>
        <taxon>Rhamnaceae</taxon>
        <taxon>rhamnoid group</taxon>
        <taxon>Rhamneae</taxon>
        <taxon>Rhamnella</taxon>
    </lineage>
</organism>
<name>A0A8K0HL62_9ROSA</name>
<dbReference type="Proteomes" id="UP000796880">
    <property type="component" value="Unassembled WGS sequence"/>
</dbReference>
<dbReference type="EMBL" id="VOIH02000002">
    <property type="protein sequence ID" value="KAF3453644.1"/>
    <property type="molecule type" value="Genomic_DNA"/>
</dbReference>
<evidence type="ECO:0000313" key="3">
    <source>
        <dbReference type="Proteomes" id="UP000796880"/>
    </source>
</evidence>
<evidence type="ECO:0000313" key="2">
    <source>
        <dbReference type="EMBL" id="KAF3453644.1"/>
    </source>
</evidence>
<comment type="caution">
    <text evidence="2">The sequence shown here is derived from an EMBL/GenBank/DDBJ whole genome shotgun (WGS) entry which is preliminary data.</text>
</comment>